<reference evidence="1 2" key="1">
    <citation type="submission" date="2016-09" db="EMBL/GenBank/DDBJ databases">
        <title>Serratia marcescens MSU-97 and epiphytic antimycotic-producing bacteria.</title>
        <authorList>
            <person name="Matilla M.A."/>
        </authorList>
    </citation>
    <scope>NUCLEOTIDE SEQUENCE [LARGE SCALE GENOMIC DNA]</scope>
    <source>
        <strain evidence="1 2">MSU-97</strain>
    </source>
</reference>
<dbReference type="EMBL" id="MJAO01000010">
    <property type="protein sequence ID" value="OKB66584.1"/>
    <property type="molecule type" value="Genomic_DNA"/>
</dbReference>
<organism evidence="1 2">
    <name type="scientific">Serratia marcescens</name>
    <dbReference type="NCBI Taxonomy" id="615"/>
    <lineage>
        <taxon>Bacteria</taxon>
        <taxon>Pseudomonadati</taxon>
        <taxon>Pseudomonadota</taxon>
        <taxon>Gammaproteobacteria</taxon>
        <taxon>Enterobacterales</taxon>
        <taxon>Yersiniaceae</taxon>
        <taxon>Serratia</taxon>
    </lineage>
</organism>
<evidence type="ECO:0008006" key="3">
    <source>
        <dbReference type="Google" id="ProtNLM"/>
    </source>
</evidence>
<name>A0A1Q4P0C4_SERMA</name>
<evidence type="ECO:0000313" key="1">
    <source>
        <dbReference type="EMBL" id="OKB66584.1"/>
    </source>
</evidence>
<accession>A0A1Q4P0C4</accession>
<evidence type="ECO:0000313" key="2">
    <source>
        <dbReference type="Proteomes" id="UP000185770"/>
    </source>
</evidence>
<dbReference type="AlphaFoldDB" id="A0A1Q4P0C4"/>
<proteinExistence type="predicted"/>
<sequence>MDDLKHDKCDIVVVASINTPLPKQKNTHQLLLPNDYLGLVIKDELYERYNSVKDILKSERLIQYCEALAHPAFNTLKLEMQKYDFDYSIACMLDNKDVHRAVINGLGVSFIPESLTHYPDFGAKELHFIKKPLPVEMNIHQCIYFKQERYSDFIDITKKIKGEAN</sequence>
<comment type="caution">
    <text evidence="1">The sequence shown here is derived from an EMBL/GenBank/DDBJ whole genome shotgun (WGS) entry which is preliminary data.</text>
</comment>
<dbReference type="Proteomes" id="UP000185770">
    <property type="component" value="Unassembled WGS sequence"/>
</dbReference>
<gene>
    <name evidence="1" type="ORF">BHU62_11995</name>
</gene>
<protein>
    <recommendedName>
        <fullName evidence="3">LysR substrate-binding domain-containing protein</fullName>
    </recommendedName>
</protein>